<reference evidence="2" key="1">
    <citation type="submission" date="2017-09" db="EMBL/GenBank/DDBJ databases">
        <title>Depth-based differentiation of microbial function through sediment-hosted aquifers and enrichment of novel symbionts in the deep terrestrial subsurface.</title>
        <authorList>
            <person name="Probst A.J."/>
            <person name="Ladd B."/>
            <person name="Jarett J.K."/>
            <person name="Geller-Mcgrath D.E."/>
            <person name="Sieber C.M.K."/>
            <person name="Emerson J.B."/>
            <person name="Anantharaman K."/>
            <person name="Thomas B.C."/>
            <person name="Malmstrom R."/>
            <person name="Stieglmeier M."/>
            <person name="Klingl A."/>
            <person name="Woyke T."/>
            <person name="Ryan C.M."/>
            <person name="Banfield J.F."/>
        </authorList>
    </citation>
    <scope>NUCLEOTIDE SEQUENCE [LARGE SCALE GENOMIC DNA]</scope>
</reference>
<dbReference type="InterPro" id="IPR011051">
    <property type="entry name" value="RmlC_Cupin_sf"/>
</dbReference>
<protein>
    <recommendedName>
        <fullName evidence="3">Sugar 3,4-ketoisomerase QdtA cupin domain-containing protein</fullName>
    </recommendedName>
</protein>
<dbReference type="SUPFAM" id="SSF51182">
    <property type="entry name" value="RmlC-like cupins"/>
    <property type="match status" value="1"/>
</dbReference>
<dbReference type="EMBL" id="PFAM01000012">
    <property type="protein sequence ID" value="PIT96183.1"/>
    <property type="molecule type" value="Genomic_DNA"/>
</dbReference>
<proteinExistence type="predicted"/>
<evidence type="ECO:0000313" key="1">
    <source>
        <dbReference type="EMBL" id="PIT96183.1"/>
    </source>
</evidence>
<evidence type="ECO:0000313" key="2">
    <source>
        <dbReference type="Proteomes" id="UP000228533"/>
    </source>
</evidence>
<sequence length="126" mass="14040">MDKIFYNQELVGFKLESVAPGSVPITEENQPLQIVSLKHPKGTYLKAHRHAPKHRETECLQECLVVRKGNVRIDVYSSDGVFIKAIELSAGQIYVSVSGGIGINILEDAEIFEFKNGPFVEDKVLI</sequence>
<organism evidence="1 2">
    <name type="scientific">Candidatus Falkowbacteria bacterium CG10_big_fil_rev_8_21_14_0_10_37_14</name>
    <dbReference type="NCBI Taxonomy" id="1974561"/>
    <lineage>
        <taxon>Bacteria</taxon>
        <taxon>Candidatus Falkowiibacteriota</taxon>
    </lineage>
</organism>
<gene>
    <name evidence="1" type="ORF">COT94_01815</name>
</gene>
<name>A0A2M6WTR3_9BACT</name>
<evidence type="ECO:0008006" key="3">
    <source>
        <dbReference type="Google" id="ProtNLM"/>
    </source>
</evidence>
<dbReference type="Proteomes" id="UP000228533">
    <property type="component" value="Unassembled WGS sequence"/>
</dbReference>
<accession>A0A2M6WTR3</accession>
<comment type="caution">
    <text evidence="1">The sequence shown here is derived from an EMBL/GenBank/DDBJ whole genome shotgun (WGS) entry which is preliminary data.</text>
</comment>
<dbReference type="AlphaFoldDB" id="A0A2M6WTR3"/>